<gene>
    <name evidence="11" type="ORF">GCM10010841_25930</name>
</gene>
<evidence type="ECO:0000256" key="9">
    <source>
        <dbReference type="ARBA" id="ARBA00023163"/>
    </source>
</evidence>
<dbReference type="InterPro" id="IPR002694">
    <property type="entry name" value="Znf_CHC2"/>
</dbReference>
<organism evidence="11 12">
    <name type="scientific">Deinococcus aerophilus</name>
    <dbReference type="NCBI Taxonomy" id="522488"/>
    <lineage>
        <taxon>Bacteria</taxon>
        <taxon>Thermotogati</taxon>
        <taxon>Deinococcota</taxon>
        <taxon>Deinococci</taxon>
        <taxon>Deinococcales</taxon>
        <taxon>Deinococcaceae</taxon>
        <taxon>Deinococcus</taxon>
    </lineage>
</organism>
<dbReference type="Pfam" id="PF01807">
    <property type="entry name" value="Zn_ribbon_DnaG"/>
    <property type="match status" value="1"/>
</dbReference>
<sequence length="353" mass="39294">MSRIERIQKAKNTYPLDVVAHRLGLRTETRGGELYAVCANPDHADRHPSMNLSMRGKYAGKFKCFVCNARGDVIDLVALALKMTTPQALDWLDGESRRAPLPAPRVVKGPNVQPLNTDLTSFAQAAYTRRSDAAARWLVSRGLASVMDLFRLGSTDAPGFDVALLPQNYDRENGRIYQHKNFLNRVVIPYIDPVGVSYVNARALGEQKPKYLKPARPQGGAVPPYLLHMMLEMSEQIFVTEGELDCLSLHAALPGVAACAVPGTQTLSERDELLFEDREVIIVMDNDDAGIKARAELERRLLPYARSVTQAYVHPDFSDVNEQLVKRGKKWSAGYWEAVRTEAAGKKVYRTAL</sequence>
<keyword evidence="9" id="KW-0804">Transcription</keyword>
<protein>
    <recommendedName>
        <fullName evidence="10">Toprim domain-containing protein</fullName>
    </recommendedName>
</protein>
<dbReference type="InterPro" id="IPR006171">
    <property type="entry name" value="TOPRIM_dom"/>
</dbReference>
<accession>A0ABQ2GX52</accession>
<keyword evidence="4" id="KW-0548">Nucleotidyltransferase</keyword>
<keyword evidence="8" id="KW-0862">Zinc</keyword>
<keyword evidence="1" id="KW-0240">DNA-directed RNA polymerase</keyword>
<dbReference type="InterPro" id="IPR036977">
    <property type="entry name" value="DNA_primase_Znf_CHC2"/>
</dbReference>
<dbReference type="Proteomes" id="UP000661918">
    <property type="component" value="Unassembled WGS sequence"/>
</dbReference>
<keyword evidence="5" id="KW-0235">DNA replication</keyword>
<evidence type="ECO:0000313" key="12">
    <source>
        <dbReference type="Proteomes" id="UP000661918"/>
    </source>
</evidence>
<dbReference type="PANTHER" id="PTHR30313:SF2">
    <property type="entry name" value="DNA PRIMASE"/>
    <property type="match status" value="1"/>
</dbReference>
<feature type="domain" description="Toprim" evidence="10">
    <location>
        <begin position="235"/>
        <end position="316"/>
    </location>
</feature>
<evidence type="ECO:0000259" key="10">
    <source>
        <dbReference type="PROSITE" id="PS50880"/>
    </source>
</evidence>
<dbReference type="Pfam" id="PF13155">
    <property type="entry name" value="Toprim_2"/>
    <property type="match status" value="1"/>
</dbReference>
<dbReference type="PANTHER" id="PTHR30313">
    <property type="entry name" value="DNA PRIMASE"/>
    <property type="match status" value="1"/>
</dbReference>
<dbReference type="PROSITE" id="PS50880">
    <property type="entry name" value="TOPRIM"/>
    <property type="match status" value="1"/>
</dbReference>
<name>A0ABQ2GX52_9DEIO</name>
<dbReference type="RefSeq" id="WP_188904787.1">
    <property type="nucleotide sequence ID" value="NZ_BMOM01000024.1"/>
</dbReference>
<evidence type="ECO:0000256" key="3">
    <source>
        <dbReference type="ARBA" id="ARBA00022679"/>
    </source>
</evidence>
<keyword evidence="12" id="KW-1185">Reference proteome</keyword>
<keyword evidence="3" id="KW-0808">Transferase</keyword>
<dbReference type="SUPFAM" id="SSF56731">
    <property type="entry name" value="DNA primase core"/>
    <property type="match status" value="1"/>
</dbReference>
<reference evidence="12" key="1">
    <citation type="journal article" date="2019" name="Int. J. Syst. Evol. Microbiol.">
        <title>The Global Catalogue of Microorganisms (GCM) 10K type strain sequencing project: providing services to taxonomists for standard genome sequencing and annotation.</title>
        <authorList>
            <consortium name="The Broad Institute Genomics Platform"/>
            <consortium name="The Broad Institute Genome Sequencing Center for Infectious Disease"/>
            <person name="Wu L."/>
            <person name="Ma J."/>
        </authorList>
    </citation>
    <scope>NUCLEOTIDE SEQUENCE [LARGE SCALE GENOMIC DNA]</scope>
    <source>
        <strain evidence="12">JCM 15443</strain>
    </source>
</reference>
<dbReference type="InterPro" id="IPR050219">
    <property type="entry name" value="DnaG_primase"/>
</dbReference>
<keyword evidence="2" id="KW-0639">Primosome</keyword>
<evidence type="ECO:0000256" key="7">
    <source>
        <dbReference type="ARBA" id="ARBA00022771"/>
    </source>
</evidence>
<dbReference type="EMBL" id="BMOM01000024">
    <property type="protein sequence ID" value="GGM16421.1"/>
    <property type="molecule type" value="Genomic_DNA"/>
</dbReference>
<dbReference type="SUPFAM" id="SSF57783">
    <property type="entry name" value="Zinc beta-ribbon"/>
    <property type="match status" value="1"/>
</dbReference>
<evidence type="ECO:0000256" key="1">
    <source>
        <dbReference type="ARBA" id="ARBA00022478"/>
    </source>
</evidence>
<evidence type="ECO:0000256" key="5">
    <source>
        <dbReference type="ARBA" id="ARBA00022705"/>
    </source>
</evidence>
<evidence type="ECO:0000256" key="8">
    <source>
        <dbReference type="ARBA" id="ARBA00022833"/>
    </source>
</evidence>
<proteinExistence type="predicted"/>
<evidence type="ECO:0000256" key="2">
    <source>
        <dbReference type="ARBA" id="ARBA00022515"/>
    </source>
</evidence>
<dbReference type="Gene3D" id="3.40.1360.10">
    <property type="match status" value="1"/>
</dbReference>
<comment type="caution">
    <text evidence="11">The sequence shown here is derived from an EMBL/GenBank/DDBJ whole genome shotgun (WGS) entry which is preliminary data.</text>
</comment>
<dbReference type="InterPro" id="IPR034154">
    <property type="entry name" value="TOPRIM_DnaG/twinkle"/>
</dbReference>
<dbReference type="Gene3D" id="3.90.580.10">
    <property type="entry name" value="Zinc finger, CHC2-type domain"/>
    <property type="match status" value="1"/>
</dbReference>
<keyword evidence="7" id="KW-0863">Zinc-finger</keyword>
<keyword evidence="6" id="KW-0479">Metal-binding</keyword>
<evidence type="ECO:0000313" key="11">
    <source>
        <dbReference type="EMBL" id="GGM16421.1"/>
    </source>
</evidence>
<evidence type="ECO:0000256" key="4">
    <source>
        <dbReference type="ARBA" id="ARBA00022695"/>
    </source>
</evidence>
<dbReference type="CDD" id="cd01029">
    <property type="entry name" value="TOPRIM_primases"/>
    <property type="match status" value="1"/>
</dbReference>
<evidence type="ECO:0000256" key="6">
    <source>
        <dbReference type="ARBA" id="ARBA00022723"/>
    </source>
</evidence>